<reference evidence="3" key="1">
    <citation type="submission" date="2021-01" db="EMBL/GenBank/DDBJ databases">
        <title>Whole genome shotgun sequence of Virgisporangium aliadipatigenens NBRC 105644.</title>
        <authorList>
            <person name="Komaki H."/>
            <person name="Tamura T."/>
        </authorList>
    </citation>
    <scope>NUCLEOTIDE SEQUENCE</scope>
    <source>
        <strain evidence="3">NBRC 105644</strain>
    </source>
</reference>
<dbReference type="SMART" id="SM00458">
    <property type="entry name" value="RICIN"/>
    <property type="match status" value="1"/>
</dbReference>
<dbReference type="CDD" id="cd00161">
    <property type="entry name" value="beta-trefoil_Ricin-like"/>
    <property type="match status" value="1"/>
</dbReference>
<dbReference type="Gene3D" id="2.80.10.50">
    <property type="match status" value="1"/>
</dbReference>
<dbReference type="InterPro" id="IPR035992">
    <property type="entry name" value="Ricin_B-like_lectins"/>
</dbReference>
<dbReference type="AlphaFoldDB" id="A0A8J3YPT6"/>
<evidence type="ECO:0000313" key="3">
    <source>
        <dbReference type="EMBL" id="GIJ47765.1"/>
    </source>
</evidence>
<dbReference type="SUPFAM" id="SSF50370">
    <property type="entry name" value="Ricin B-like lectins"/>
    <property type="match status" value="1"/>
</dbReference>
<evidence type="ECO:0000259" key="2">
    <source>
        <dbReference type="SMART" id="SM00458"/>
    </source>
</evidence>
<feature type="domain" description="Ricin B lectin" evidence="2">
    <location>
        <begin position="33"/>
        <end position="172"/>
    </location>
</feature>
<protein>
    <recommendedName>
        <fullName evidence="2">Ricin B lectin domain-containing protein</fullName>
    </recommendedName>
</protein>
<proteinExistence type="predicted"/>
<organism evidence="3 4">
    <name type="scientific">Virgisporangium aliadipatigenens</name>
    <dbReference type="NCBI Taxonomy" id="741659"/>
    <lineage>
        <taxon>Bacteria</taxon>
        <taxon>Bacillati</taxon>
        <taxon>Actinomycetota</taxon>
        <taxon>Actinomycetes</taxon>
        <taxon>Micromonosporales</taxon>
        <taxon>Micromonosporaceae</taxon>
        <taxon>Virgisporangium</taxon>
    </lineage>
</organism>
<dbReference type="PROSITE" id="PS50231">
    <property type="entry name" value="RICIN_B_LECTIN"/>
    <property type="match status" value="1"/>
</dbReference>
<evidence type="ECO:0000256" key="1">
    <source>
        <dbReference type="SAM" id="SignalP"/>
    </source>
</evidence>
<feature type="signal peptide" evidence="1">
    <location>
        <begin position="1"/>
        <end position="29"/>
    </location>
</feature>
<dbReference type="InterPro" id="IPR000772">
    <property type="entry name" value="Ricin_B_lectin"/>
</dbReference>
<feature type="chain" id="PRO_5035144703" description="Ricin B lectin domain-containing protein" evidence="1">
    <location>
        <begin position="30"/>
        <end position="176"/>
    </location>
</feature>
<keyword evidence="1" id="KW-0732">Signal</keyword>
<evidence type="ECO:0000313" key="4">
    <source>
        <dbReference type="Proteomes" id="UP000619260"/>
    </source>
</evidence>
<comment type="caution">
    <text evidence="3">The sequence shown here is derived from an EMBL/GenBank/DDBJ whole genome shotgun (WGS) entry which is preliminary data.</text>
</comment>
<sequence length="176" mass="19460">MRNRLTIALRVMAAAVFVASLGLAAPAEAAPSTGFFMIRSKMNNKCMVPKGSGTGNHVPIVMFTCRSGDPWQFWTVIDNNGTSKRFMNKHSGRCLDIAANSDGEVTFGTRLQTFSCDIAAQWIEDPFGANVLLRWANRPFCIDIVDRNPGNNVPVQMLDCKPFEDGQLWNYLPQTA</sequence>
<gene>
    <name evidence="3" type="ORF">Val02_46510</name>
</gene>
<dbReference type="RefSeq" id="WP_203901272.1">
    <property type="nucleotide sequence ID" value="NZ_BOPF01000017.1"/>
</dbReference>
<dbReference type="Pfam" id="PF14200">
    <property type="entry name" value="RicinB_lectin_2"/>
    <property type="match status" value="1"/>
</dbReference>
<dbReference type="Proteomes" id="UP000619260">
    <property type="component" value="Unassembled WGS sequence"/>
</dbReference>
<name>A0A8J3YPT6_9ACTN</name>
<dbReference type="EMBL" id="BOPF01000017">
    <property type="protein sequence ID" value="GIJ47765.1"/>
    <property type="molecule type" value="Genomic_DNA"/>
</dbReference>
<keyword evidence="4" id="KW-1185">Reference proteome</keyword>
<accession>A0A8J3YPT6</accession>